<sequence length="154" mass="16835">MGTIMVLFTLLGGIMLSAQSSVNGTFSRKAGTIEATLLTFITGSIFLAILILFFGEGNVLKILEAPKWQLSAAFLGTLYGLFVITAVPKIGVIATNIAGIVGQLVIGILIDHFGWFNSLIFLFDLKRFFALLFMFVALYFIYTGNKRSSEETYA</sequence>
<protein>
    <submittedName>
        <fullName evidence="2">Transporter family-2 protein</fullName>
    </submittedName>
</protein>
<dbReference type="EMBL" id="FOXX01000004">
    <property type="protein sequence ID" value="SFQ56974.1"/>
    <property type="molecule type" value="Genomic_DNA"/>
</dbReference>
<comment type="caution">
    <text evidence="2">The sequence shown here is derived from an EMBL/GenBank/DDBJ whole genome shotgun (WGS) entry which is preliminary data.</text>
</comment>
<keyword evidence="1" id="KW-0812">Transmembrane</keyword>
<dbReference type="PANTHER" id="PTHR34821:SF2">
    <property type="entry name" value="INNER MEMBRANE PROTEIN YDCZ"/>
    <property type="match status" value="1"/>
</dbReference>
<organism evidence="2 3">
    <name type="scientific">Priestia endophytica DSM 13796</name>
    <dbReference type="NCBI Taxonomy" id="1121089"/>
    <lineage>
        <taxon>Bacteria</taxon>
        <taxon>Bacillati</taxon>
        <taxon>Bacillota</taxon>
        <taxon>Bacilli</taxon>
        <taxon>Bacillales</taxon>
        <taxon>Bacillaceae</taxon>
        <taxon>Priestia</taxon>
    </lineage>
</organism>
<evidence type="ECO:0000256" key="1">
    <source>
        <dbReference type="SAM" id="Phobius"/>
    </source>
</evidence>
<name>A0A1I5ZKI3_9BACI</name>
<gene>
    <name evidence="2" type="ORF">SAMN02745910_02155</name>
</gene>
<dbReference type="Pfam" id="PF04657">
    <property type="entry name" value="DMT_YdcZ"/>
    <property type="match status" value="1"/>
</dbReference>
<feature type="transmembrane region" description="Helical" evidence="1">
    <location>
        <begin position="36"/>
        <end position="56"/>
    </location>
</feature>
<proteinExistence type="predicted"/>
<feature type="transmembrane region" description="Helical" evidence="1">
    <location>
        <begin position="128"/>
        <end position="145"/>
    </location>
</feature>
<feature type="transmembrane region" description="Helical" evidence="1">
    <location>
        <begin position="93"/>
        <end position="116"/>
    </location>
</feature>
<keyword evidence="1" id="KW-0472">Membrane</keyword>
<keyword evidence="3" id="KW-1185">Reference proteome</keyword>
<evidence type="ECO:0000313" key="3">
    <source>
        <dbReference type="Proteomes" id="UP000182762"/>
    </source>
</evidence>
<accession>A0A1I5ZKI3</accession>
<dbReference type="InterPro" id="IPR006750">
    <property type="entry name" value="YdcZ"/>
</dbReference>
<evidence type="ECO:0000313" key="2">
    <source>
        <dbReference type="EMBL" id="SFQ56974.1"/>
    </source>
</evidence>
<reference evidence="2 3" key="1">
    <citation type="submission" date="2016-10" db="EMBL/GenBank/DDBJ databases">
        <authorList>
            <person name="Varghese N."/>
            <person name="Submissions S."/>
        </authorList>
    </citation>
    <scope>NUCLEOTIDE SEQUENCE [LARGE SCALE GENOMIC DNA]</scope>
    <source>
        <strain evidence="2 3">DSM 13796</strain>
    </source>
</reference>
<feature type="transmembrane region" description="Helical" evidence="1">
    <location>
        <begin position="68"/>
        <end position="87"/>
    </location>
</feature>
<dbReference type="GeneID" id="93710816"/>
<keyword evidence="1" id="KW-1133">Transmembrane helix</keyword>
<dbReference type="PANTHER" id="PTHR34821">
    <property type="entry name" value="INNER MEMBRANE PROTEIN YDCZ"/>
    <property type="match status" value="1"/>
</dbReference>
<dbReference type="Proteomes" id="UP000182762">
    <property type="component" value="Unassembled WGS sequence"/>
</dbReference>
<dbReference type="RefSeq" id="WP_061804171.1">
    <property type="nucleotide sequence ID" value="NZ_FOXX01000004.1"/>
</dbReference>